<keyword evidence="2" id="KW-1185">Reference proteome</keyword>
<accession>A0AAN9NRF3</accession>
<dbReference type="EMBL" id="JAYMYR010000002">
    <property type="protein sequence ID" value="KAK7377999.1"/>
    <property type="molecule type" value="Genomic_DNA"/>
</dbReference>
<name>A0AAN9NRF3_PHACN</name>
<dbReference type="Proteomes" id="UP001374584">
    <property type="component" value="Unassembled WGS sequence"/>
</dbReference>
<sequence length="85" mass="9784">MKQKTTWFVGDREESWDAFSDEFAGETIELHPAILFLRDSDVGGDDGGSGVREVCFVIIYKHYDISTNYQTLPYPNAEHIYNFTK</sequence>
<evidence type="ECO:0000313" key="1">
    <source>
        <dbReference type="EMBL" id="KAK7377999.1"/>
    </source>
</evidence>
<comment type="caution">
    <text evidence="1">The sequence shown here is derived from an EMBL/GenBank/DDBJ whole genome shotgun (WGS) entry which is preliminary data.</text>
</comment>
<protein>
    <submittedName>
        <fullName evidence="1">Uncharacterized protein</fullName>
    </submittedName>
</protein>
<organism evidence="1 2">
    <name type="scientific">Phaseolus coccineus</name>
    <name type="common">Scarlet runner bean</name>
    <name type="synonym">Phaseolus multiflorus</name>
    <dbReference type="NCBI Taxonomy" id="3886"/>
    <lineage>
        <taxon>Eukaryota</taxon>
        <taxon>Viridiplantae</taxon>
        <taxon>Streptophyta</taxon>
        <taxon>Embryophyta</taxon>
        <taxon>Tracheophyta</taxon>
        <taxon>Spermatophyta</taxon>
        <taxon>Magnoliopsida</taxon>
        <taxon>eudicotyledons</taxon>
        <taxon>Gunneridae</taxon>
        <taxon>Pentapetalae</taxon>
        <taxon>rosids</taxon>
        <taxon>fabids</taxon>
        <taxon>Fabales</taxon>
        <taxon>Fabaceae</taxon>
        <taxon>Papilionoideae</taxon>
        <taxon>50 kb inversion clade</taxon>
        <taxon>NPAAA clade</taxon>
        <taxon>indigoferoid/millettioid clade</taxon>
        <taxon>Phaseoleae</taxon>
        <taxon>Phaseolus</taxon>
    </lineage>
</organism>
<reference evidence="1 2" key="1">
    <citation type="submission" date="2024-01" db="EMBL/GenBank/DDBJ databases">
        <title>The genomes of 5 underutilized Papilionoideae crops provide insights into root nodulation and disease resistanc.</title>
        <authorList>
            <person name="Jiang F."/>
        </authorList>
    </citation>
    <scope>NUCLEOTIDE SEQUENCE [LARGE SCALE GENOMIC DNA]</scope>
    <source>
        <strain evidence="1">JINMINGXINNONG_FW02</strain>
        <tissue evidence="1">Leaves</tissue>
    </source>
</reference>
<dbReference type="AlphaFoldDB" id="A0AAN9NRF3"/>
<proteinExistence type="predicted"/>
<evidence type="ECO:0000313" key="2">
    <source>
        <dbReference type="Proteomes" id="UP001374584"/>
    </source>
</evidence>
<gene>
    <name evidence="1" type="ORF">VNO80_03435</name>
</gene>